<proteinExistence type="predicted"/>
<dbReference type="EMBL" id="LAZR01002325">
    <property type="protein sequence ID" value="KKN31487.1"/>
    <property type="molecule type" value="Genomic_DNA"/>
</dbReference>
<evidence type="ECO:0000313" key="2">
    <source>
        <dbReference type="EMBL" id="KKN31487.1"/>
    </source>
</evidence>
<sequence>MLQAEIERLHDTWANPDEFSLVAAERDNARSQLAVVKTARNDLQEEVKLLRHDVAATRERQRQDHDTLQQLEIELERLVPTEFLGEQWDNLGDPTRRYIEHLQQQARVPQTGEAPPDDSLSVTVPFQIEVLVPLQVKVVPSGS</sequence>
<name>A0A0F9Q3C2_9ZZZZ</name>
<accession>A0A0F9Q3C2</accession>
<comment type="caution">
    <text evidence="2">The sequence shown here is derived from an EMBL/GenBank/DDBJ whole genome shotgun (WGS) entry which is preliminary data.</text>
</comment>
<dbReference type="AlphaFoldDB" id="A0A0F9Q3C2"/>
<feature type="coiled-coil region" evidence="1">
    <location>
        <begin position="26"/>
        <end position="60"/>
    </location>
</feature>
<evidence type="ECO:0000256" key="1">
    <source>
        <dbReference type="SAM" id="Coils"/>
    </source>
</evidence>
<keyword evidence="1" id="KW-0175">Coiled coil</keyword>
<organism evidence="2">
    <name type="scientific">marine sediment metagenome</name>
    <dbReference type="NCBI Taxonomy" id="412755"/>
    <lineage>
        <taxon>unclassified sequences</taxon>
        <taxon>metagenomes</taxon>
        <taxon>ecological metagenomes</taxon>
    </lineage>
</organism>
<gene>
    <name evidence="2" type="ORF">LCGC14_0823600</name>
</gene>
<protein>
    <submittedName>
        <fullName evidence="2">Uncharacterized protein</fullName>
    </submittedName>
</protein>
<reference evidence="2" key="1">
    <citation type="journal article" date="2015" name="Nature">
        <title>Complex archaea that bridge the gap between prokaryotes and eukaryotes.</title>
        <authorList>
            <person name="Spang A."/>
            <person name="Saw J.H."/>
            <person name="Jorgensen S.L."/>
            <person name="Zaremba-Niedzwiedzka K."/>
            <person name="Martijn J."/>
            <person name="Lind A.E."/>
            <person name="van Eijk R."/>
            <person name="Schleper C."/>
            <person name="Guy L."/>
            <person name="Ettema T.J."/>
        </authorList>
    </citation>
    <scope>NUCLEOTIDE SEQUENCE</scope>
</reference>